<evidence type="ECO:0000313" key="2">
    <source>
        <dbReference type="Proteomes" id="UP001199044"/>
    </source>
</evidence>
<sequence length="203" mass="23147">MILDWSSFGPAILGAISGGLITGWFSMKATSTSFENQQKQLDDSEKKLISGLLQALHDEIETVYERYQDIMGARLETLPDGEALTFYYPLVSDFFTVYNGNSFLIGRIPSNDLRKQIIKTYTLAKGIVDSFRLNNDLVGKFELANKIYEESQQEIHKQQAIAHYKSLIEYAKNLKTTHSELKREVSKLLRELRKNGVLDEKDS</sequence>
<comment type="caution">
    <text evidence="1">The sequence shown here is derived from an EMBL/GenBank/DDBJ whole genome shotgun (WGS) entry which is preliminary data.</text>
</comment>
<dbReference type="Proteomes" id="UP001199044">
    <property type="component" value="Unassembled WGS sequence"/>
</dbReference>
<organism evidence="1 2">
    <name type="scientific">Vibrio tritonius</name>
    <dbReference type="NCBI Taxonomy" id="1435069"/>
    <lineage>
        <taxon>Bacteria</taxon>
        <taxon>Pseudomonadati</taxon>
        <taxon>Pseudomonadota</taxon>
        <taxon>Gammaproteobacteria</taxon>
        <taxon>Vibrionales</taxon>
        <taxon>Vibrionaceae</taxon>
        <taxon>Vibrio</taxon>
    </lineage>
</organism>
<accession>A0ABS7YU16</accession>
<gene>
    <name evidence="1" type="ORF">LDJ79_23985</name>
</gene>
<evidence type="ECO:0008006" key="3">
    <source>
        <dbReference type="Google" id="ProtNLM"/>
    </source>
</evidence>
<protein>
    <recommendedName>
        <fullName evidence="3">DNA repair protein</fullName>
    </recommendedName>
</protein>
<keyword evidence="2" id="KW-1185">Reference proteome</keyword>
<dbReference type="EMBL" id="JAIWIU010000302">
    <property type="protein sequence ID" value="MCA2019180.1"/>
    <property type="molecule type" value="Genomic_DNA"/>
</dbReference>
<reference evidence="2" key="1">
    <citation type="submission" date="2023-07" db="EMBL/GenBank/DDBJ databases">
        <title>Molecular identification of indigenous halophilic bacteria isolated from red sea cost, biodegradation of synthetic dyes and assessment of degraded metabolite toxicity.</title>
        <authorList>
            <person name="Chaieb K."/>
            <person name="Altayb H.N."/>
        </authorList>
    </citation>
    <scope>NUCLEOTIDE SEQUENCE [LARGE SCALE GENOMIC DNA]</scope>
    <source>
        <strain evidence="2">K20</strain>
    </source>
</reference>
<evidence type="ECO:0000313" key="1">
    <source>
        <dbReference type="EMBL" id="MCA2019180.1"/>
    </source>
</evidence>
<name>A0ABS7YU16_9VIBR</name>
<proteinExistence type="predicted"/>
<dbReference type="RefSeq" id="WP_225252391.1">
    <property type="nucleotide sequence ID" value="NZ_JAIWIU010000302.1"/>
</dbReference>